<dbReference type="Pfam" id="PF00534">
    <property type="entry name" value="Glycos_transf_1"/>
    <property type="match status" value="1"/>
</dbReference>
<sequence length="217" mass="23513">MLQLGRLVPRKGIDTVIDALARMPRDPQRPTHLYIVGGSQATPDPARDPELARLAGLAHELGIANRVTFVGRRDRDTLHLYYSAADVFVTTPWYEPFGITPVEAMACATPVIGSHVGGIRTTVDDGTTGYLVPPRDPAALAARLVQLRAQPDLCAALGRAGYLRAHRFYTWKGVADRLVDIYRDVARPRSAGASAGADRRTPVSITSGALAHRRENA</sequence>
<proteinExistence type="predicted"/>
<evidence type="ECO:0000259" key="4">
    <source>
        <dbReference type="Pfam" id="PF00534"/>
    </source>
</evidence>
<dbReference type="PANTHER" id="PTHR12526">
    <property type="entry name" value="GLYCOSYLTRANSFERASE"/>
    <property type="match status" value="1"/>
</dbReference>
<evidence type="ECO:0000256" key="2">
    <source>
        <dbReference type="ARBA" id="ARBA00022679"/>
    </source>
</evidence>
<dbReference type="PANTHER" id="PTHR12526:SF510">
    <property type="entry name" value="D-INOSITOL 3-PHOSPHATE GLYCOSYLTRANSFERASE"/>
    <property type="match status" value="1"/>
</dbReference>
<reference evidence="5 6" key="1">
    <citation type="submission" date="2019-09" db="EMBL/GenBank/DDBJ databases">
        <authorList>
            <person name="Depoorter E."/>
        </authorList>
    </citation>
    <scope>NUCLEOTIDE SEQUENCE [LARGE SCALE GENOMIC DNA]</scope>
    <source>
        <strain evidence="5">R-71033</strain>
    </source>
</reference>
<keyword evidence="2 5" id="KW-0808">Transferase</keyword>
<dbReference type="EMBL" id="CABVQS010000025">
    <property type="protein sequence ID" value="VWD48683.1"/>
    <property type="molecule type" value="Genomic_DNA"/>
</dbReference>
<feature type="region of interest" description="Disordered" evidence="3">
    <location>
        <begin position="191"/>
        <end position="217"/>
    </location>
</feature>
<dbReference type="Proteomes" id="UP000494109">
    <property type="component" value="Unassembled WGS sequence"/>
</dbReference>
<keyword evidence="1" id="KW-0328">Glycosyltransferase</keyword>
<feature type="domain" description="Glycosyl transferase family 1" evidence="4">
    <location>
        <begin position="2"/>
        <end position="162"/>
    </location>
</feature>
<name>A0A6P3APK7_9BURK</name>
<dbReference type="InterPro" id="IPR001296">
    <property type="entry name" value="Glyco_trans_1"/>
</dbReference>
<organism evidence="5 6">
    <name type="scientific">Burkholderia contaminans</name>
    <dbReference type="NCBI Taxonomy" id="488447"/>
    <lineage>
        <taxon>Bacteria</taxon>
        <taxon>Pseudomonadati</taxon>
        <taxon>Pseudomonadota</taxon>
        <taxon>Betaproteobacteria</taxon>
        <taxon>Burkholderiales</taxon>
        <taxon>Burkholderiaceae</taxon>
        <taxon>Burkholderia</taxon>
        <taxon>Burkholderia cepacia complex</taxon>
    </lineage>
</organism>
<evidence type="ECO:0000256" key="1">
    <source>
        <dbReference type="ARBA" id="ARBA00022676"/>
    </source>
</evidence>
<accession>A0A6P3APK7</accession>
<dbReference type="GO" id="GO:0016757">
    <property type="term" value="F:glycosyltransferase activity"/>
    <property type="evidence" value="ECO:0007669"/>
    <property type="project" value="UniProtKB-KW"/>
</dbReference>
<dbReference type="AlphaFoldDB" id="A0A6P3APK7"/>
<evidence type="ECO:0000256" key="3">
    <source>
        <dbReference type="SAM" id="MobiDB-lite"/>
    </source>
</evidence>
<evidence type="ECO:0000313" key="6">
    <source>
        <dbReference type="Proteomes" id="UP000494109"/>
    </source>
</evidence>
<dbReference type="SUPFAM" id="SSF53756">
    <property type="entry name" value="UDP-Glycosyltransferase/glycogen phosphorylase"/>
    <property type="match status" value="1"/>
</dbReference>
<protein>
    <submittedName>
        <fullName evidence="5">Glycosyl transferase family 1</fullName>
    </submittedName>
</protein>
<gene>
    <name evidence="5" type="ORF">BCO71033_05134</name>
</gene>
<evidence type="ECO:0000313" key="5">
    <source>
        <dbReference type="EMBL" id="VWD48683.1"/>
    </source>
</evidence>
<dbReference type="Gene3D" id="3.40.50.2000">
    <property type="entry name" value="Glycogen Phosphorylase B"/>
    <property type="match status" value="2"/>
</dbReference>